<evidence type="ECO:0000256" key="2">
    <source>
        <dbReference type="RuleBase" id="RU362097"/>
    </source>
</evidence>
<dbReference type="KEGG" id="phb:HYN04_08060"/>
<comment type="subcellular location">
    <subcellularLocation>
        <location evidence="2">Cell membrane</location>
        <topology evidence="2">Lipid-anchor</topology>
    </subcellularLocation>
</comment>
<reference evidence="5" key="1">
    <citation type="submission" date="2018-05" db="EMBL/GenBank/DDBJ databases">
        <title>Genome sequencing of Phenylobacterium sp. HYN0004.</title>
        <authorList>
            <person name="Yi H."/>
            <person name="Baek C."/>
        </authorList>
    </citation>
    <scope>NUCLEOTIDE SEQUENCE [LARGE SCALE GENOMIC DNA]</scope>
    <source>
        <strain evidence="5">HYN0004</strain>
    </source>
</reference>
<dbReference type="OrthoDB" id="7181739at2"/>
<dbReference type="Pfam" id="PF02321">
    <property type="entry name" value="OEP"/>
    <property type="match status" value="2"/>
</dbReference>
<keyword evidence="2" id="KW-0812">Transmembrane</keyword>
<dbReference type="NCBIfam" id="TIGR01845">
    <property type="entry name" value="outer_NodT"/>
    <property type="match status" value="1"/>
</dbReference>
<organism evidence="4 5">
    <name type="scientific">Phenylobacterium parvum</name>
    <dbReference type="NCBI Taxonomy" id="2201350"/>
    <lineage>
        <taxon>Bacteria</taxon>
        <taxon>Pseudomonadati</taxon>
        <taxon>Pseudomonadota</taxon>
        <taxon>Alphaproteobacteria</taxon>
        <taxon>Caulobacterales</taxon>
        <taxon>Caulobacteraceae</taxon>
        <taxon>Phenylobacterium</taxon>
    </lineage>
</organism>
<dbReference type="Proteomes" id="UP000247763">
    <property type="component" value="Chromosome"/>
</dbReference>
<proteinExistence type="inferred from homology"/>
<dbReference type="InterPro" id="IPR003423">
    <property type="entry name" value="OMP_efflux"/>
</dbReference>
<dbReference type="InterPro" id="IPR010131">
    <property type="entry name" value="MdtP/NodT-like"/>
</dbReference>
<evidence type="ECO:0000313" key="5">
    <source>
        <dbReference type="Proteomes" id="UP000247763"/>
    </source>
</evidence>
<evidence type="ECO:0000256" key="3">
    <source>
        <dbReference type="SAM" id="Coils"/>
    </source>
</evidence>
<dbReference type="PROSITE" id="PS51257">
    <property type="entry name" value="PROKAR_LIPOPROTEIN"/>
    <property type="match status" value="1"/>
</dbReference>
<evidence type="ECO:0000313" key="4">
    <source>
        <dbReference type="EMBL" id="AWM77721.1"/>
    </source>
</evidence>
<dbReference type="GO" id="GO:0005886">
    <property type="term" value="C:plasma membrane"/>
    <property type="evidence" value="ECO:0007669"/>
    <property type="project" value="UniProtKB-SubCell"/>
</dbReference>
<gene>
    <name evidence="4" type="ORF">HYN04_08060</name>
</gene>
<dbReference type="PANTHER" id="PTHR30203:SF33">
    <property type="entry name" value="BLR4455 PROTEIN"/>
    <property type="match status" value="1"/>
</dbReference>
<keyword evidence="2" id="KW-0449">Lipoprotein</keyword>
<sequence length="486" mass="51572">MPDRRDPPRLQQGALGLAAGLLLLGGCATSTDTFVAPPGTPTPTGYAMAGERAPPRVVLEAGARSRDWWTAFGSPKLDEVIRLALEGSPDLAEARATLDRHTAEAEAAQALLKPQVGLNARVERQLFNSEAFGFSGFPSRTFNIFSLGGLVSYDPDLFGVGRGRAAEAGAMAEAARWEADAAALALSANVAIEAVRIAGLNAQIESAERVLDDDRKLVELAHRAEALGGLSRSGRVEIEAQLAADEALMPDLFRQKDQARRRLAVLAGRSPAEWTPPDFLLSDLKLPAALPVALPSELVKSRPDIQAAEAELRAARFAARVEQADSLPKFRISGDYAQTSNALEELSSSDSKGWNLSAGLTAPIYDGGLAKANRKAAEADLREAEARYRKTVLAAFSQVGGLMSSLEAGETEVAAFRRAVDSAQQDADITLAGVRLGGTPLLRAIDARRQLSLARRSLAAAEARRLSDMIGLFAAAGSDWRSATDD</sequence>
<dbReference type="GO" id="GO:0015562">
    <property type="term" value="F:efflux transmembrane transporter activity"/>
    <property type="evidence" value="ECO:0007669"/>
    <property type="project" value="InterPro"/>
</dbReference>
<accession>A0A2Z3HWM4</accession>
<name>A0A2Z3HWM4_9CAUL</name>
<dbReference type="SUPFAM" id="SSF56954">
    <property type="entry name" value="Outer membrane efflux proteins (OEP)"/>
    <property type="match status" value="1"/>
</dbReference>
<keyword evidence="2" id="KW-1134">Transmembrane beta strand</keyword>
<evidence type="ECO:0000256" key="1">
    <source>
        <dbReference type="ARBA" id="ARBA00007613"/>
    </source>
</evidence>
<keyword evidence="2" id="KW-0472">Membrane</keyword>
<keyword evidence="2" id="KW-0564">Palmitate</keyword>
<dbReference type="EMBL" id="CP029479">
    <property type="protein sequence ID" value="AWM77721.1"/>
    <property type="molecule type" value="Genomic_DNA"/>
</dbReference>
<dbReference type="RefSeq" id="WP_110450288.1">
    <property type="nucleotide sequence ID" value="NZ_CP029479.1"/>
</dbReference>
<dbReference type="Gene3D" id="1.20.1600.10">
    <property type="entry name" value="Outer membrane efflux proteins (OEP)"/>
    <property type="match status" value="1"/>
</dbReference>
<keyword evidence="3" id="KW-0175">Coiled coil</keyword>
<comment type="similarity">
    <text evidence="1 2">Belongs to the outer membrane factor (OMF) (TC 1.B.17) family.</text>
</comment>
<protein>
    <submittedName>
        <fullName evidence="4">RND transporter</fullName>
    </submittedName>
</protein>
<dbReference type="Gene3D" id="2.20.200.10">
    <property type="entry name" value="Outer membrane efflux proteins (OEP)"/>
    <property type="match status" value="1"/>
</dbReference>
<feature type="coiled-coil region" evidence="3">
    <location>
        <begin position="374"/>
        <end position="464"/>
    </location>
</feature>
<dbReference type="AlphaFoldDB" id="A0A2Z3HWM4"/>
<keyword evidence="5" id="KW-1185">Reference proteome</keyword>
<dbReference type="PANTHER" id="PTHR30203">
    <property type="entry name" value="OUTER MEMBRANE CATION EFFLUX PROTEIN"/>
    <property type="match status" value="1"/>
</dbReference>